<sequence>MDKKDEIKAIIHHPEYMLSAESKSLKQRIKERKLGGEEVKSAVATTAKDKGKSLVSDLLNAKWFDFVCDIADTGDKLKSKLDDAKKIQLLSEYLQKTDNHEKALNSLIDLITNPYGLSLYSKIISILSDSPTDGDILEILSDYLINLTEEENLQDVFSRNKTILTLIDKCSPQALILLRMYNKWVLVPRPQTVISNGGHVQGDNTQLVAQTFVENKVIENVDVDDMQMAIYDLEENGLAEFISGTLNSAPDKTVFAERPTKLGEMVKDAISNNR</sequence>
<protein>
    <submittedName>
        <fullName evidence="1">Uncharacterized protein</fullName>
    </submittedName>
</protein>
<dbReference type="RefSeq" id="WP_269257452.1">
    <property type="nucleotide sequence ID" value="NZ_JAKHMK010000029.1"/>
</dbReference>
<keyword evidence="2" id="KW-1185">Reference proteome</keyword>
<name>A0ABT4K8Z5_9LACO</name>
<dbReference type="EMBL" id="JAKHMS010000030">
    <property type="protein sequence ID" value="MCZ3782212.1"/>
    <property type="molecule type" value="Genomic_DNA"/>
</dbReference>
<comment type="caution">
    <text evidence="1">The sequence shown here is derived from an EMBL/GenBank/DDBJ whole genome shotgun (WGS) entry which is preliminary data.</text>
</comment>
<dbReference type="Proteomes" id="UP001527392">
    <property type="component" value="Unassembled WGS sequence"/>
</dbReference>
<accession>A0ABT4K8Z5</accession>
<gene>
    <name evidence="1" type="ORF">L2504_08730</name>
</gene>
<evidence type="ECO:0000313" key="1">
    <source>
        <dbReference type="EMBL" id="MCZ3782212.1"/>
    </source>
</evidence>
<reference evidence="1 2" key="1">
    <citation type="submission" date="2022-01" db="EMBL/GenBank/DDBJ databases">
        <title>VMRC isolate genome collection.</title>
        <authorList>
            <person name="France M."/>
            <person name="Rutt L."/>
            <person name="Humphrys M."/>
            <person name="Ravel J."/>
        </authorList>
    </citation>
    <scope>NUCLEOTIDE SEQUENCE [LARGE SCALE GENOMIC DNA]</scope>
    <source>
        <strain evidence="1 2">C0030B4</strain>
    </source>
</reference>
<evidence type="ECO:0000313" key="2">
    <source>
        <dbReference type="Proteomes" id="UP001527392"/>
    </source>
</evidence>
<proteinExistence type="predicted"/>
<organism evidence="1 2">
    <name type="scientific">Limosilactobacillus vaginalis</name>
    <dbReference type="NCBI Taxonomy" id="1633"/>
    <lineage>
        <taxon>Bacteria</taxon>
        <taxon>Bacillati</taxon>
        <taxon>Bacillota</taxon>
        <taxon>Bacilli</taxon>
        <taxon>Lactobacillales</taxon>
        <taxon>Lactobacillaceae</taxon>
        <taxon>Limosilactobacillus</taxon>
    </lineage>
</organism>